<feature type="compositionally biased region" description="Polar residues" evidence="1">
    <location>
        <begin position="56"/>
        <end position="66"/>
    </location>
</feature>
<evidence type="ECO:0000313" key="2">
    <source>
        <dbReference type="EMBL" id="KAJ5216931.1"/>
    </source>
</evidence>
<dbReference type="RefSeq" id="XP_058325802.1">
    <property type="nucleotide sequence ID" value="XM_058479234.1"/>
</dbReference>
<evidence type="ECO:0000256" key="1">
    <source>
        <dbReference type="SAM" id="MobiDB-lite"/>
    </source>
</evidence>
<reference evidence="2" key="2">
    <citation type="journal article" date="2023" name="IMA Fungus">
        <title>Comparative genomic study of the Penicillium genus elucidates a diverse pangenome and 15 lateral gene transfer events.</title>
        <authorList>
            <person name="Petersen C."/>
            <person name="Sorensen T."/>
            <person name="Nielsen M.R."/>
            <person name="Sondergaard T.E."/>
            <person name="Sorensen J.L."/>
            <person name="Fitzpatrick D.A."/>
            <person name="Frisvad J.C."/>
            <person name="Nielsen K.L."/>
        </authorList>
    </citation>
    <scope>NUCLEOTIDE SEQUENCE</scope>
    <source>
        <strain evidence="2">IBT 19713</strain>
    </source>
</reference>
<comment type="caution">
    <text evidence="2">The sequence shown here is derived from an EMBL/GenBank/DDBJ whole genome shotgun (WGS) entry which is preliminary data.</text>
</comment>
<feature type="compositionally biased region" description="Basic and acidic residues" evidence="1">
    <location>
        <begin position="92"/>
        <end position="122"/>
    </location>
</feature>
<dbReference type="EMBL" id="JAPQKS010000008">
    <property type="protein sequence ID" value="KAJ5216931.1"/>
    <property type="molecule type" value="Genomic_DNA"/>
</dbReference>
<feature type="region of interest" description="Disordered" evidence="1">
    <location>
        <begin position="1"/>
        <end position="31"/>
    </location>
</feature>
<protein>
    <submittedName>
        <fullName evidence="2">Uncharacterized protein</fullName>
    </submittedName>
</protein>
<dbReference type="OrthoDB" id="4498420at2759"/>
<gene>
    <name evidence="2" type="ORF">N7468_009939</name>
</gene>
<sequence length="473" mass="52657">MPPPLGPVRSPGIRPLGSVWHQGTSPSSSPIAVVIQNSPATIRSLTSGRAAAPADQDSNTQAQNAGDGSPDLFYTGRTRGDYNGHNTLIGDKPGDSRGTKRGHETRETEPGSDKEPRRSGKRLTTKEEILLFEICIRHADTFGKRSEICDWWRYSWHSVRRKVENVTKRRDQFLRDTKSSASHSQEQMNPRWREVLDEWLPTWRRWEEAEAKRIAKRDEMLMRRTSAHHQSQAQPQVHGSANPLALNVDRQRAMESQVGGPASASPGHGDDPMHSAVPDAVHGPSPMAAVRQSKSPPLLAPSNLSATVKLPPGYETMFSNPHPATTKYQPAPQAPPRVSPPGPLMPPRSGQHSGFGLLDTFNRISSTPKRGFDTLLENESAGPRSEPEIDALVQAAADASAQSRSEPDIILQRERSHDSLSMDIEFIKEELRREIKTEMRREMDQSWAAVRERIDSVQETQQLILEMLRHNSS</sequence>
<feature type="region of interest" description="Disordered" evidence="1">
    <location>
        <begin position="254"/>
        <end position="302"/>
    </location>
</feature>
<keyword evidence="3" id="KW-1185">Reference proteome</keyword>
<organism evidence="2 3">
    <name type="scientific">Penicillium chermesinum</name>
    <dbReference type="NCBI Taxonomy" id="63820"/>
    <lineage>
        <taxon>Eukaryota</taxon>
        <taxon>Fungi</taxon>
        <taxon>Dikarya</taxon>
        <taxon>Ascomycota</taxon>
        <taxon>Pezizomycotina</taxon>
        <taxon>Eurotiomycetes</taxon>
        <taxon>Eurotiomycetidae</taxon>
        <taxon>Eurotiales</taxon>
        <taxon>Aspergillaceae</taxon>
        <taxon>Penicillium</taxon>
    </lineage>
</organism>
<proteinExistence type="predicted"/>
<feature type="region of interest" description="Disordered" evidence="1">
    <location>
        <begin position="322"/>
        <end position="342"/>
    </location>
</feature>
<feature type="compositionally biased region" description="Polar residues" evidence="1">
    <location>
        <begin position="21"/>
        <end position="31"/>
    </location>
</feature>
<dbReference type="AlphaFoldDB" id="A0A9W9NBR7"/>
<dbReference type="GeneID" id="83206538"/>
<feature type="region of interest" description="Disordered" evidence="1">
    <location>
        <begin position="44"/>
        <end position="122"/>
    </location>
</feature>
<accession>A0A9W9NBR7</accession>
<name>A0A9W9NBR7_9EURO</name>
<feature type="compositionally biased region" description="Pro residues" evidence="1">
    <location>
        <begin position="332"/>
        <end position="342"/>
    </location>
</feature>
<reference evidence="2" key="1">
    <citation type="submission" date="2022-11" db="EMBL/GenBank/DDBJ databases">
        <authorList>
            <person name="Petersen C."/>
        </authorList>
    </citation>
    <scope>NUCLEOTIDE SEQUENCE</scope>
    <source>
        <strain evidence="2">IBT 19713</strain>
    </source>
</reference>
<evidence type="ECO:0000313" key="3">
    <source>
        <dbReference type="Proteomes" id="UP001150941"/>
    </source>
</evidence>
<dbReference type="Proteomes" id="UP001150941">
    <property type="component" value="Unassembled WGS sequence"/>
</dbReference>